<dbReference type="EMBL" id="MU117975">
    <property type="protein sequence ID" value="KAF9651514.1"/>
    <property type="molecule type" value="Genomic_DNA"/>
</dbReference>
<accession>A0ACB6ZPL2</accession>
<gene>
    <name evidence="1" type="ORF">BDM02DRAFT_3139106</name>
</gene>
<protein>
    <submittedName>
        <fullName evidence="1">Glycoside hydrolase</fullName>
    </submittedName>
</protein>
<sequence>MQAEVQQFSTLLQSLNLTTGLFKPIPAPPLFSTLGNGSSFDPFGILGNTSIASSDPLDFNVQGNCSPEPYSAPPITDQEFPPFDSAKAAIFRYRQQQSVNLGSWFVHEDWMSPSLFLCASGPRVSELDIAYGWGSVEGARSVLERHWDTWITQSDMDYLAGIGVNTVRLPIGYWNLGPEYCRGTNYDQVTSVYQNSWPRVKRAINMAGKSGLGVLVDLHGAIGSQNGQGHSGISDGVTGLFQSQSNMDRTASALTFLMRELAPVTNVVGIQMLNEPKDVPELIPFYERAIAEMREASPYGSTFPLYLHDGFNLWKFSDFVHGRQDFVVQDYHSYYVFTPSDASTPASKHSENVENGIFQTLINASGNQRRNLVIDEWSCALTAQSLSSEEDPDEARRRFCTGQMGVYATAAAGWSFWAYKKEDCDQDPGWCFKAAVGRALPQTFFSYGQTSKTTLSTSDIASLFPDSRLPVATGLMAKIKSVTEPLWPKSHKRKLSVYRPGFHPFDAFYHLVMLGRKRNEPRVNLSTVDAATTKGHSDGLMTAKIFALVDFSKLGFIDQYVNDSIAALGPDVVDVKSQQTYRDAFLRGLAEGEENVRTMLKV</sequence>
<organism evidence="1 2">
    <name type="scientific">Thelephora ganbajun</name>
    <name type="common">Ganba fungus</name>
    <dbReference type="NCBI Taxonomy" id="370292"/>
    <lineage>
        <taxon>Eukaryota</taxon>
        <taxon>Fungi</taxon>
        <taxon>Dikarya</taxon>
        <taxon>Basidiomycota</taxon>
        <taxon>Agaricomycotina</taxon>
        <taxon>Agaricomycetes</taxon>
        <taxon>Thelephorales</taxon>
        <taxon>Thelephoraceae</taxon>
        <taxon>Thelephora</taxon>
    </lineage>
</organism>
<proteinExistence type="predicted"/>
<reference evidence="1" key="1">
    <citation type="submission" date="2019-10" db="EMBL/GenBank/DDBJ databases">
        <authorList>
            <consortium name="DOE Joint Genome Institute"/>
            <person name="Kuo A."/>
            <person name="Miyauchi S."/>
            <person name="Kiss E."/>
            <person name="Drula E."/>
            <person name="Kohler A."/>
            <person name="Sanchez-Garcia M."/>
            <person name="Andreopoulos B."/>
            <person name="Barry K.W."/>
            <person name="Bonito G."/>
            <person name="Buee M."/>
            <person name="Carver A."/>
            <person name="Chen C."/>
            <person name="Cichocki N."/>
            <person name="Clum A."/>
            <person name="Culley D."/>
            <person name="Crous P.W."/>
            <person name="Fauchery L."/>
            <person name="Girlanda M."/>
            <person name="Hayes R."/>
            <person name="Keri Z."/>
            <person name="Labutti K."/>
            <person name="Lipzen A."/>
            <person name="Lombard V."/>
            <person name="Magnuson J."/>
            <person name="Maillard F."/>
            <person name="Morin E."/>
            <person name="Murat C."/>
            <person name="Nolan M."/>
            <person name="Ohm R."/>
            <person name="Pangilinan J."/>
            <person name="Pereira M."/>
            <person name="Perotto S."/>
            <person name="Peter M."/>
            <person name="Riley R."/>
            <person name="Sitrit Y."/>
            <person name="Stielow B."/>
            <person name="Szollosi G."/>
            <person name="Zifcakova L."/>
            <person name="Stursova M."/>
            <person name="Spatafora J.W."/>
            <person name="Tedersoo L."/>
            <person name="Vaario L.-M."/>
            <person name="Yamada A."/>
            <person name="Yan M."/>
            <person name="Wang P."/>
            <person name="Xu J."/>
            <person name="Bruns T."/>
            <person name="Baldrian P."/>
            <person name="Vilgalys R."/>
            <person name="Henrissat B."/>
            <person name="Grigoriev I.V."/>
            <person name="Hibbett D."/>
            <person name="Nagy L.G."/>
            <person name="Martin F.M."/>
        </authorList>
    </citation>
    <scope>NUCLEOTIDE SEQUENCE</scope>
    <source>
        <strain evidence="1">P2</strain>
    </source>
</reference>
<dbReference type="Proteomes" id="UP000886501">
    <property type="component" value="Unassembled WGS sequence"/>
</dbReference>
<name>A0ACB6ZPL2_THEGA</name>
<evidence type="ECO:0000313" key="2">
    <source>
        <dbReference type="Proteomes" id="UP000886501"/>
    </source>
</evidence>
<evidence type="ECO:0000313" key="1">
    <source>
        <dbReference type="EMBL" id="KAF9651514.1"/>
    </source>
</evidence>
<comment type="caution">
    <text evidence="1">The sequence shown here is derived from an EMBL/GenBank/DDBJ whole genome shotgun (WGS) entry which is preliminary data.</text>
</comment>
<keyword evidence="1" id="KW-0378">Hydrolase</keyword>
<reference evidence="1" key="2">
    <citation type="journal article" date="2020" name="Nat. Commun.">
        <title>Large-scale genome sequencing of mycorrhizal fungi provides insights into the early evolution of symbiotic traits.</title>
        <authorList>
            <person name="Miyauchi S."/>
            <person name="Kiss E."/>
            <person name="Kuo A."/>
            <person name="Drula E."/>
            <person name="Kohler A."/>
            <person name="Sanchez-Garcia M."/>
            <person name="Morin E."/>
            <person name="Andreopoulos B."/>
            <person name="Barry K.W."/>
            <person name="Bonito G."/>
            <person name="Buee M."/>
            <person name="Carver A."/>
            <person name="Chen C."/>
            <person name="Cichocki N."/>
            <person name="Clum A."/>
            <person name="Culley D."/>
            <person name="Crous P.W."/>
            <person name="Fauchery L."/>
            <person name="Girlanda M."/>
            <person name="Hayes R.D."/>
            <person name="Keri Z."/>
            <person name="LaButti K."/>
            <person name="Lipzen A."/>
            <person name="Lombard V."/>
            <person name="Magnuson J."/>
            <person name="Maillard F."/>
            <person name="Murat C."/>
            <person name="Nolan M."/>
            <person name="Ohm R.A."/>
            <person name="Pangilinan J."/>
            <person name="Pereira M.F."/>
            <person name="Perotto S."/>
            <person name="Peter M."/>
            <person name="Pfister S."/>
            <person name="Riley R."/>
            <person name="Sitrit Y."/>
            <person name="Stielow J.B."/>
            <person name="Szollosi G."/>
            <person name="Zifcakova L."/>
            <person name="Stursova M."/>
            <person name="Spatafora J.W."/>
            <person name="Tedersoo L."/>
            <person name="Vaario L.M."/>
            <person name="Yamada A."/>
            <person name="Yan M."/>
            <person name="Wang P."/>
            <person name="Xu J."/>
            <person name="Bruns T."/>
            <person name="Baldrian P."/>
            <person name="Vilgalys R."/>
            <person name="Dunand C."/>
            <person name="Henrissat B."/>
            <person name="Grigoriev I.V."/>
            <person name="Hibbett D."/>
            <person name="Nagy L.G."/>
            <person name="Martin F.M."/>
        </authorList>
    </citation>
    <scope>NUCLEOTIDE SEQUENCE</scope>
    <source>
        <strain evidence="1">P2</strain>
    </source>
</reference>
<keyword evidence="2" id="KW-1185">Reference proteome</keyword>